<comment type="caution">
    <text evidence="2">The sequence shown here is derived from an EMBL/GenBank/DDBJ whole genome shotgun (WGS) entry which is preliminary data.</text>
</comment>
<evidence type="ECO:0000313" key="3">
    <source>
        <dbReference type="Proteomes" id="UP001215280"/>
    </source>
</evidence>
<dbReference type="AlphaFoldDB" id="A0AAD7MTU9"/>
<feature type="compositionally biased region" description="Low complexity" evidence="1">
    <location>
        <begin position="33"/>
        <end position="50"/>
    </location>
</feature>
<organism evidence="2 3">
    <name type="scientific">Mycena maculata</name>
    <dbReference type="NCBI Taxonomy" id="230809"/>
    <lineage>
        <taxon>Eukaryota</taxon>
        <taxon>Fungi</taxon>
        <taxon>Dikarya</taxon>
        <taxon>Basidiomycota</taxon>
        <taxon>Agaricomycotina</taxon>
        <taxon>Agaricomycetes</taxon>
        <taxon>Agaricomycetidae</taxon>
        <taxon>Agaricales</taxon>
        <taxon>Marasmiineae</taxon>
        <taxon>Mycenaceae</taxon>
        <taxon>Mycena</taxon>
    </lineage>
</organism>
<dbReference type="Proteomes" id="UP001215280">
    <property type="component" value="Unassembled WGS sequence"/>
</dbReference>
<feature type="region of interest" description="Disordered" evidence="1">
    <location>
        <begin position="33"/>
        <end position="126"/>
    </location>
</feature>
<feature type="compositionally biased region" description="Polar residues" evidence="1">
    <location>
        <begin position="76"/>
        <end position="88"/>
    </location>
</feature>
<name>A0AAD7MTU9_9AGAR</name>
<gene>
    <name evidence="2" type="ORF">DFH07DRAFT_968652</name>
</gene>
<reference evidence="2" key="1">
    <citation type="submission" date="2023-03" db="EMBL/GenBank/DDBJ databases">
        <title>Massive genome expansion in bonnet fungi (Mycena s.s.) driven by repeated elements and novel gene families across ecological guilds.</title>
        <authorList>
            <consortium name="Lawrence Berkeley National Laboratory"/>
            <person name="Harder C.B."/>
            <person name="Miyauchi S."/>
            <person name="Viragh M."/>
            <person name="Kuo A."/>
            <person name="Thoen E."/>
            <person name="Andreopoulos B."/>
            <person name="Lu D."/>
            <person name="Skrede I."/>
            <person name="Drula E."/>
            <person name="Henrissat B."/>
            <person name="Morin E."/>
            <person name="Kohler A."/>
            <person name="Barry K."/>
            <person name="LaButti K."/>
            <person name="Morin E."/>
            <person name="Salamov A."/>
            <person name="Lipzen A."/>
            <person name="Mereny Z."/>
            <person name="Hegedus B."/>
            <person name="Baldrian P."/>
            <person name="Stursova M."/>
            <person name="Weitz H."/>
            <person name="Taylor A."/>
            <person name="Grigoriev I.V."/>
            <person name="Nagy L.G."/>
            <person name="Martin F."/>
            <person name="Kauserud H."/>
        </authorList>
    </citation>
    <scope>NUCLEOTIDE SEQUENCE</scope>
    <source>
        <strain evidence="2">CBHHK188m</strain>
    </source>
</reference>
<accession>A0AAD7MTU9</accession>
<proteinExistence type="predicted"/>
<keyword evidence="3" id="KW-1185">Reference proteome</keyword>
<dbReference type="EMBL" id="JARJLG010000180">
    <property type="protein sequence ID" value="KAJ7731833.1"/>
    <property type="molecule type" value="Genomic_DNA"/>
</dbReference>
<evidence type="ECO:0000256" key="1">
    <source>
        <dbReference type="SAM" id="MobiDB-lite"/>
    </source>
</evidence>
<sequence>MRRAFPFRGSRSTIIVALSPAPELCLLPLFHPSSSSPPTSAPTHTHTLAPSPKTRRHPRSHSRERDATHARVPRLHTSSYPHSLSRPPSNAHHRSPAIPFPSVHFKPGVSTEQERRNLPPPPRPLLSSIAEYKARAEQRRAGACARVTGGEDGDLLTRHHAGLPPLLAPPEDARMIFPSNAHHRPPLPLPRSPSPSVQRNPGHTRSGGAEILRPRP</sequence>
<protein>
    <submittedName>
        <fullName evidence="2">Uncharacterized protein</fullName>
    </submittedName>
</protein>
<feature type="region of interest" description="Disordered" evidence="1">
    <location>
        <begin position="155"/>
        <end position="216"/>
    </location>
</feature>
<evidence type="ECO:0000313" key="2">
    <source>
        <dbReference type="EMBL" id="KAJ7731833.1"/>
    </source>
</evidence>